<evidence type="ECO:0000313" key="1">
    <source>
        <dbReference type="EMBL" id="CAF1232441.1"/>
    </source>
</evidence>
<name>A0A814YR54_9BILA</name>
<evidence type="ECO:0008006" key="4">
    <source>
        <dbReference type="Google" id="ProtNLM"/>
    </source>
</evidence>
<protein>
    <recommendedName>
        <fullName evidence="4">F-box domain-containing protein</fullName>
    </recommendedName>
</protein>
<dbReference type="Proteomes" id="UP000663874">
    <property type="component" value="Unassembled WGS sequence"/>
</dbReference>
<organism evidence="1 3">
    <name type="scientific">Rotaria sordida</name>
    <dbReference type="NCBI Taxonomy" id="392033"/>
    <lineage>
        <taxon>Eukaryota</taxon>
        <taxon>Metazoa</taxon>
        <taxon>Spiralia</taxon>
        <taxon>Gnathifera</taxon>
        <taxon>Rotifera</taxon>
        <taxon>Eurotatoria</taxon>
        <taxon>Bdelloidea</taxon>
        <taxon>Philodinida</taxon>
        <taxon>Philodinidae</taxon>
        <taxon>Rotaria</taxon>
    </lineage>
</organism>
<dbReference type="EMBL" id="CAJNOU010001634">
    <property type="protein sequence ID" value="CAF1232441.1"/>
    <property type="molecule type" value="Genomic_DNA"/>
</dbReference>
<accession>A0A814YR54</accession>
<proteinExistence type="predicted"/>
<gene>
    <name evidence="2" type="ORF">FNK824_LOCUS12189</name>
    <name evidence="1" type="ORF">SEV965_LOCUS22774</name>
</gene>
<dbReference type="EMBL" id="CAJOBE010001503">
    <property type="protein sequence ID" value="CAF3750029.1"/>
    <property type="molecule type" value="Genomic_DNA"/>
</dbReference>
<sequence length="582" mass="69787">MNRIKRQRNFRQSQTFKKKKTLSCIENLSNEIFYEIFDYIDGYNIYQAFSNLNIRLENLLISPTLTMKIEISSKTKLDSHYYKQFIRSNKYHIISIDFDSQSSLNDFMNLFIIDTLFVRLESIILNSISTYKLLILLFYLKSLPNLSSLSICLTNCSCDIGHIYQMIFHLSLKYFRVAVPQHPLLSITIPIAVQDQYSSIEYLLIYHRCTFNQLTNILLHTPRLSHLYCFNIIESDDNIKFKLINKLNNLTHLTVTLRDIEFDEFENFLLKHCSQLELLNVKIYSMDEIYLDADRWEQLITQNITSLTKFIFRYSDTIDEDFQITYCHSLINRFISSFWIDRKWIFKLLIEDDELIYSIRPYQETWIDIQRYLYVKQGSKNNIDNSSNRYFSTVELDVTGNFLTENDEPLIKKINSIFNMIEITYLNIECEQITVSMLIIILDALRNLNSIRLSNSPLCQQMDLNIRDKNIFKKFLKINKITKITLRNVTEQDRIDFILKHFSRIEFFGLEIVRDRDLKSIINYLFKNIKHNNIYHPMTICVFCDDANYNKVEKLYQMINSKNLLNNYTIYRQYDRFYIQWK</sequence>
<comment type="caution">
    <text evidence="1">The sequence shown here is derived from an EMBL/GenBank/DDBJ whole genome shotgun (WGS) entry which is preliminary data.</text>
</comment>
<dbReference type="Proteomes" id="UP000663889">
    <property type="component" value="Unassembled WGS sequence"/>
</dbReference>
<reference evidence="1" key="1">
    <citation type="submission" date="2021-02" db="EMBL/GenBank/DDBJ databases">
        <authorList>
            <person name="Nowell W R."/>
        </authorList>
    </citation>
    <scope>NUCLEOTIDE SEQUENCE</scope>
</reference>
<dbReference type="AlphaFoldDB" id="A0A814YR54"/>
<evidence type="ECO:0000313" key="2">
    <source>
        <dbReference type="EMBL" id="CAF3750029.1"/>
    </source>
</evidence>
<evidence type="ECO:0000313" key="3">
    <source>
        <dbReference type="Proteomes" id="UP000663889"/>
    </source>
</evidence>